<comment type="caution">
    <text evidence="2">The sequence shown here is derived from an EMBL/GenBank/DDBJ whole genome shotgun (WGS) entry which is preliminary data.</text>
</comment>
<protein>
    <submittedName>
        <fullName evidence="2">Uncharacterized protein</fullName>
    </submittedName>
</protein>
<dbReference type="Gene3D" id="3.40.50.300">
    <property type="entry name" value="P-loop containing nucleotide triphosphate hydrolases"/>
    <property type="match status" value="1"/>
</dbReference>
<dbReference type="AlphaFoldDB" id="A0A1S1LIP7"/>
<feature type="compositionally biased region" description="Pro residues" evidence="1">
    <location>
        <begin position="155"/>
        <end position="166"/>
    </location>
</feature>
<name>A0A1S1LIP7_MYCCH</name>
<dbReference type="InterPro" id="IPR050625">
    <property type="entry name" value="ParA/MinD_ATPase"/>
</dbReference>
<feature type="region of interest" description="Disordered" evidence="1">
    <location>
        <begin position="229"/>
        <end position="308"/>
    </location>
</feature>
<reference evidence="2 3" key="1">
    <citation type="submission" date="2016-10" db="EMBL/GenBank/DDBJ databases">
        <title>Evaluation of Human, Veterinary and Environmental Mycobacterium chelonae Isolates by Core Genome Phylogenomic Analysis, Targeted Gene Comparison, and Anti-microbial Susceptibility Patterns: A Tale of Mistaken Identities.</title>
        <authorList>
            <person name="Fogelson S.B."/>
            <person name="Camus A.C."/>
            <person name="Lorenz W."/>
            <person name="Vasireddy R."/>
            <person name="Vasireddy S."/>
            <person name="Smith T."/>
            <person name="Brown-Elliott B.A."/>
            <person name="Wallace R.J.Jr."/>
            <person name="Hasan N.A."/>
            <person name="Reischl U."/>
            <person name="Sanchez S."/>
        </authorList>
    </citation>
    <scope>NUCLEOTIDE SEQUENCE [LARGE SCALE GENOMIC DNA]</scope>
    <source>
        <strain evidence="2 3">15515</strain>
    </source>
</reference>
<evidence type="ECO:0000313" key="3">
    <source>
        <dbReference type="Proteomes" id="UP000180043"/>
    </source>
</evidence>
<feature type="compositionally biased region" description="Basic and acidic residues" evidence="1">
    <location>
        <begin position="52"/>
        <end position="66"/>
    </location>
</feature>
<gene>
    <name evidence="2" type="ORF">BKG82_26515</name>
</gene>
<sequence length="612" mass="65074">MDSKFDSEEYGIAKLTEARDKYHTALEPIAAATKPETSQQEEPERFPAVSAPDRDAAPRESTDSVPKHHPAIQEQLAHINPGAHAAPEPEVVPHFAPDAGFTPEPEPAQPATDEPNRHAVAHSPVDPPALAGGVPQFEQPTAPPQGQFDMYAPQWQPPPAAPPAPSAPQTYGAGPVFPGGGPAPLAAGTPHFAPPAAAAAPAQFQAPSVGHPLSAGSLTPAGGGYPGNAAPGPYFAQQGPPTMMGAPIQSAPAVSAPNHAAQQHSNAPYTHPGAPGQQQPRPAPQAPVAPPTYPQPVGQPREPWQAHTPAAENAAGVNPFALKDPKLEKPKLGWRAAAARWGAPVGKNDAEVKRDREIQRINKVFKSPKVVGVLSFKGGVGKTTSTITLGSTIASLRHEGAIVAIDAVARGTLGMRLEQQSEGSIKHFAYEAAANRLSTDSEVGWFLATNNFRLRVLASDNSKEPLWPHEYQATINVLASKHRMILVDMDPSIAHPSFETIMHSLDALVLIVPTSIGGAERGRDALQWLRENDLAHLPTLVLINQQTPVKPFLDIDELAGHFRGAEGRETLIIKWDPHLAEEGPVNLDLVDKKTRRKFEWASALLMDMLPGT</sequence>
<feature type="compositionally biased region" description="Low complexity" evidence="1">
    <location>
        <begin position="167"/>
        <end position="176"/>
    </location>
</feature>
<dbReference type="Proteomes" id="UP000180043">
    <property type="component" value="Unassembled WGS sequence"/>
</dbReference>
<dbReference type="PANTHER" id="PTHR43384">
    <property type="entry name" value="SEPTUM SITE-DETERMINING PROTEIN MIND HOMOLOG, CHLOROPLASTIC-RELATED"/>
    <property type="match status" value="1"/>
</dbReference>
<organism evidence="2 3">
    <name type="scientific">Mycobacteroides chelonae</name>
    <name type="common">Mycobacterium chelonae</name>
    <dbReference type="NCBI Taxonomy" id="1774"/>
    <lineage>
        <taxon>Bacteria</taxon>
        <taxon>Bacillati</taxon>
        <taxon>Actinomycetota</taxon>
        <taxon>Actinomycetes</taxon>
        <taxon>Mycobacteriales</taxon>
        <taxon>Mycobacteriaceae</taxon>
        <taxon>Mycobacteroides</taxon>
    </lineage>
</organism>
<dbReference type="GO" id="GO:0005524">
    <property type="term" value="F:ATP binding"/>
    <property type="evidence" value="ECO:0007669"/>
    <property type="project" value="TreeGrafter"/>
</dbReference>
<dbReference type="PANTHER" id="PTHR43384:SF14">
    <property type="entry name" value="ESX-1 SECRETION-ASSOCIATED PROTEIN ESPI"/>
    <property type="match status" value="1"/>
</dbReference>
<dbReference type="GO" id="GO:0005829">
    <property type="term" value="C:cytosol"/>
    <property type="evidence" value="ECO:0007669"/>
    <property type="project" value="TreeGrafter"/>
</dbReference>
<dbReference type="SUPFAM" id="SSF52540">
    <property type="entry name" value="P-loop containing nucleoside triphosphate hydrolases"/>
    <property type="match status" value="1"/>
</dbReference>
<dbReference type="RefSeq" id="WP_070947830.1">
    <property type="nucleotide sequence ID" value="NZ_MLIQ01000042.1"/>
</dbReference>
<evidence type="ECO:0000313" key="2">
    <source>
        <dbReference type="EMBL" id="OHU47212.1"/>
    </source>
</evidence>
<accession>A0A1S1LIP7</accession>
<dbReference type="GO" id="GO:0016887">
    <property type="term" value="F:ATP hydrolysis activity"/>
    <property type="evidence" value="ECO:0007669"/>
    <property type="project" value="TreeGrafter"/>
</dbReference>
<feature type="region of interest" description="Disordered" evidence="1">
    <location>
        <begin position="17"/>
        <end position="183"/>
    </location>
</feature>
<proteinExistence type="predicted"/>
<dbReference type="GO" id="GO:0051782">
    <property type="term" value="P:negative regulation of cell division"/>
    <property type="evidence" value="ECO:0007669"/>
    <property type="project" value="TreeGrafter"/>
</dbReference>
<dbReference type="EMBL" id="MLIQ01000042">
    <property type="protein sequence ID" value="OHU47212.1"/>
    <property type="molecule type" value="Genomic_DNA"/>
</dbReference>
<evidence type="ECO:0000256" key="1">
    <source>
        <dbReference type="SAM" id="MobiDB-lite"/>
    </source>
</evidence>
<dbReference type="GO" id="GO:0009898">
    <property type="term" value="C:cytoplasmic side of plasma membrane"/>
    <property type="evidence" value="ECO:0007669"/>
    <property type="project" value="TreeGrafter"/>
</dbReference>
<feature type="compositionally biased region" description="Pro residues" evidence="1">
    <location>
        <begin position="281"/>
        <end position="294"/>
    </location>
</feature>
<dbReference type="InterPro" id="IPR027417">
    <property type="entry name" value="P-loop_NTPase"/>
</dbReference>